<dbReference type="Proteomes" id="UP000562984">
    <property type="component" value="Unassembled WGS sequence"/>
</dbReference>
<dbReference type="InterPro" id="IPR009718">
    <property type="entry name" value="Rex_DNA-bd_C_dom"/>
</dbReference>
<dbReference type="Pfam" id="PF02629">
    <property type="entry name" value="CoA_binding"/>
    <property type="match status" value="1"/>
</dbReference>
<protein>
    <recommendedName>
        <fullName evidence="6">Redox-sensing transcriptional repressor Rex</fullName>
    </recommendedName>
</protein>
<dbReference type="GO" id="GO:0003677">
    <property type="term" value="F:DNA binding"/>
    <property type="evidence" value="ECO:0007669"/>
    <property type="project" value="UniProtKB-UniRule"/>
</dbReference>
<dbReference type="InterPro" id="IPR036390">
    <property type="entry name" value="WH_DNA-bd_sf"/>
</dbReference>
<keyword evidence="1 6" id="KW-0963">Cytoplasm</keyword>
<keyword evidence="5 6" id="KW-0804">Transcription</keyword>
<evidence type="ECO:0000256" key="5">
    <source>
        <dbReference type="ARBA" id="ARBA00023163"/>
    </source>
</evidence>
<keyword evidence="2 6" id="KW-0678">Repressor</keyword>
<comment type="subunit">
    <text evidence="6">Homodimer.</text>
</comment>
<evidence type="ECO:0000256" key="1">
    <source>
        <dbReference type="ARBA" id="ARBA00022490"/>
    </source>
</evidence>
<dbReference type="EMBL" id="JABEND010000002">
    <property type="protein sequence ID" value="NNG35024.1"/>
    <property type="molecule type" value="Genomic_DNA"/>
</dbReference>
<dbReference type="RefSeq" id="WP_171198966.1">
    <property type="nucleotide sequence ID" value="NZ_JABEND010000002.1"/>
</dbReference>
<dbReference type="NCBIfam" id="NF003995">
    <property type="entry name" value="PRK05472.2-4"/>
    <property type="match status" value="1"/>
</dbReference>
<feature type="domain" description="CoA-binding" evidence="7">
    <location>
        <begin position="86"/>
        <end position="191"/>
    </location>
</feature>
<proteinExistence type="inferred from homology"/>
<comment type="similarity">
    <text evidence="6">Belongs to the transcriptional regulatory Rex family.</text>
</comment>
<comment type="subcellular location">
    <subcellularLocation>
        <location evidence="6">Cytoplasm</location>
    </subcellularLocation>
</comment>
<reference evidence="8 9" key="1">
    <citation type="submission" date="2020-05" db="EMBL/GenBank/DDBJ databases">
        <title>Nakamurella sp. DB0629 isolated from air conditioner.</title>
        <authorList>
            <person name="Kim D.H."/>
            <person name="Kim D.-U."/>
        </authorList>
    </citation>
    <scope>NUCLEOTIDE SEQUENCE [LARGE SCALE GENOMIC DNA]</scope>
    <source>
        <strain evidence="8 9">DB0629</strain>
    </source>
</reference>
<dbReference type="InterPro" id="IPR036388">
    <property type="entry name" value="WH-like_DNA-bd_sf"/>
</dbReference>
<dbReference type="HAMAP" id="MF_01131">
    <property type="entry name" value="Rex"/>
    <property type="match status" value="1"/>
</dbReference>
<evidence type="ECO:0000313" key="9">
    <source>
        <dbReference type="Proteomes" id="UP000562984"/>
    </source>
</evidence>
<dbReference type="GO" id="GO:0003700">
    <property type="term" value="F:DNA-binding transcription factor activity"/>
    <property type="evidence" value="ECO:0007669"/>
    <property type="project" value="UniProtKB-UniRule"/>
</dbReference>
<dbReference type="GO" id="GO:0051775">
    <property type="term" value="P:response to redox state"/>
    <property type="evidence" value="ECO:0007669"/>
    <property type="project" value="InterPro"/>
</dbReference>
<name>A0A849A1W5_9ACTN</name>
<dbReference type="SUPFAM" id="SSF46785">
    <property type="entry name" value="Winged helix' DNA-binding domain"/>
    <property type="match status" value="1"/>
</dbReference>
<dbReference type="Gene3D" id="3.40.50.720">
    <property type="entry name" value="NAD(P)-binding Rossmann-like Domain"/>
    <property type="match status" value="1"/>
</dbReference>
<organism evidence="8 9">
    <name type="scientific">Nakamurella aerolata</name>
    <dbReference type="NCBI Taxonomy" id="1656892"/>
    <lineage>
        <taxon>Bacteria</taxon>
        <taxon>Bacillati</taxon>
        <taxon>Actinomycetota</taxon>
        <taxon>Actinomycetes</taxon>
        <taxon>Nakamurellales</taxon>
        <taxon>Nakamurellaceae</taxon>
        <taxon>Nakamurella</taxon>
    </lineage>
</organism>
<gene>
    <name evidence="6" type="primary">rex</name>
    <name evidence="8" type="ORF">HKD39_04705</name>
</gene>
<evidence type="ECO:0000256" key="4">
    <source>
        <dbReference type="ARBA" id="ARBA00023125"/>
    </source>
</evidence>
<accession>A0A849A1W5</accession>
<dbReference type="NCBIfam" id="NF003992">
    <property type="entry name" value="PRK05472.2-1"/>
    <property type="match status" value="1"/>
</dbReference>
<comment type="function">
    <text evidence="6">Modulates transcription in response to changes in cellular NADH/NAD(+) redox state.</text>
</comment>
<evidence type="ECO:0000256" key="2">
    <source>
        <dbReference type="ARBA" id="ARBA00022491"/>
    </source>
</evidence>
<dbReference type="InterPro" id="IPR036291">
    <property type="entry name" value="NAD(P)-bd_dom_sf"/>
</dbReference>
<comment type="caution">
    <text evidence="8">The sequence shown here is derived from an EMBL/GenBank/DDBJ whole genome shotgun (WGS) entry which is preliminary data.</text>
</comment>
<dbReference type="SMART" id="SM00881">
    <property type="entry name" value="CoA_binding"/>
    <property type="match status" value="1"/>
</dbReference>
<dbReference type="PANTHER" id="PTHR35786">
    <property type="entry name" value="REDOX-SENSING TRANSCRIPTIONAL REPRESSOR REX"/>
    <property type="match status" value="1"/>
</dbReference>
<evidence type="ECO:0000313" key="8">
    <source>
        <dbReference type="EMBL" id="NNG35024.1"/>
    </source>
</evidence>
<evidence type="ECO:0000256" key="3">
    <source>
        <dbReference type="ARBA" id="ARBA00023015"/>
    </source>
</evidence>
<dbReference type="InterPro" id="IPR003781">
    <property type="entry name" value="CoA-bd"/>
</dbReference>
<keyword evidence="4 6" id="KW-0238">DNA-binding</keyword>
<keyword evidence="6" id="KW-0520">NAD</keyword>
<dbReference type="GO" id="GO:0045892">
    <property type="term" value="P:negative regulation of DNA-templated transcription"/>
    <property type="evidence" value="ECO:0007669"/>
    <property type="project" value="InterPro"/>
</dbReference>
<comment type="caution">
    <text evidence="6">Lacks conserved residue(s) required for the propagation of feature annotation.</text>
</comment>
<dbReference type="NCBIfam" id="NF003994">
    <property type="entry name" value="PRK05472.2-3"/>
    <property type="match status" value="1"/>
</dbReference>
<dbReference type="GO" id="GO:0005737">
    <property type="term" value="C:cytoplasm"/>
    <property type="evidence" value="ECO:0007669"/>
    <property type="project" value="UniProtKB-SubCell"/>
</dbReference>
<feature type="binding site" evidence="6">
    <location>
        <begin position="97"/>
        <end position="102"/>
    </location>
    <ligand>
        <name>NAD(+)</name>
        <dbReference type="ChEBI" id="CHEBI:57540"/>
    </ligand>
</feature>
<sequence>MSLAADPSSPAQPPAAVPAATAARLPHYLRALSDFGATVNSQDLATAAGVDAATLRRDLSRLGSYGIRGVGYDTAVLSAEISRALGAELDHRVALFGLGNLGRALAGYAGFAGRGFALVALFDVDPTVIGAALPTAAGPLQVHHTRDAATVIAAERVTIGMIAAPDGDAQSIADLLISAGIKSVLSFTSGRLDVPADVHVRQIDVGLEMQMLAFHQAHLLTPADPAEPTPQQQQRRSG</sequence>
<keyword evidence="9" id="KW-1185">Reference proteome</keyword>
<dbReference type="AlphaFoldDB" id="A0A849A1W5"/>
<evidence type="ECO:0000259" key="7">
    <source>
        <dbReference type="SMART" id="SM00881"/>
    </source>
</evidence>
<dbReference type="InterPro" id="IPR022876">
    <property type="entry name" value="Tscrpt_rep_Rex"/>
</dbReference>
<dbReference type="PANTHER" id="PTHR35786:SF1">
    <property type="entry name" value="REDOX-SENSING TRANSCRIPTIONAL REPRESSOR REX 1"/>
    <property type="match status" value="1"/>
</dbReference>
<keyword evidence="3 6" id="KW-0805">Transcription regulation</keyword>
<evidence type="ECO:0000256" key="6">
    <source>
        <dbReference type="HAMAP-Rule" id="MF_01131"/>
    </source>
</evidence>
<dbReference type="SUPFAM" id="SSF51735">
    <property type="entry name" value="NAD(P)-binding Rossmann-fold domains"/>
    <property type="match status" value="1"/>
</dbReference>
<dbReference type="Pfam" id="PF06971">
    <property type="entry name" value="Put_DNA-bind_N"/>
    <property type="match status" value="1"/>
</dbReference>
<dbReference type="Gene3D" id="1.10.10.10">
    <property type="entry name" value="Winged helix-like DNA-binding domain superfamily/Winged helix DNA-binding domain"/>
    <property type="match status" value="1"/>
</dbReference>